<keyword evidence="4" id="KW-1185">Reference proteome</keyword>
<gene>
    <name evidence="3" type="ORF">WKW77_06440</name>
</gene>
<dbReference type="InterPro" id="IPR012908">
    <property type="entry name" value="PGAP1-ab_dom-like"/>
</dbReference>
<dbReference type="Proteomes" id="UP001365846">
    <property type="component" value="Unassembled WGS sequence"/>
</dbReference>
<dbReference type="EMBL" id="JBBKZU010000002">
    <property type="protein sequence ID" value="MEJ8810698.1"/>
    <property type="molecule type" value="Genomic_DNA"/>
</dbReference>
<sequence length="589" mass="64944">MTDMTDDISPSRAARVLFPMPQPDGTMCYRHNLTSKDRTDLVQLRVDIVNALPIVFVPGVMGSNLKSIEKKGPPVWRLNSFYIPTVGEVPAKLALGKFREGAGDRQKLLHPDRTEVDPGGNVPTKPAGSIFSNNAKQLEAIYRARRWGEVGESSYRDFLLMLEDTLNGHRAGKPATEVEAKIAALMASRAADPADQVWRPQKDFVASAPDDFHKLRKWFFPVYAFGYNWLQDNAVAAKFLQQRIKKVIAENNNAASRCEQVIVVTHSMGGLVARACQQLDDMKSSIAGIVHGVMPVDGAPVAYRRCKLGVVEEDYATGVVIGKTGQEVTAVFAQAPGALELLPTQRYKGGWLEVRGPDGKTPVQQPLPVSDPYFEIYKRRDRWWALVKEEWLAPKDGAPIKWNDYVKFISMAEAFHKQVLAANSYHPNTYAFYGADSKEKTKSFESIVWQMKRGKRADDKAPTPNDVYGMTAQQVQMDGANPEYVGWKLSVKAAPQPDGGVEFSTEASSHWELRADLADGTGDGTVPAQSGRSPVDCAKVRQVFRLSGVEHEPAYGNKSPIARQVTLYAISKIALEARVPQGGAVKAKS</sequence>
<dbReference type="RefSeq" id="WP_340356011.1">
    <property type="nucleotide sequence ID" value="NZ_JBBKZU010000002.1"/>
</dbReference>
<evidence type="ECO:0000313" key="4">
    <source>
        <dbReference type="Proteomes" id="UP001365846"/>
    </source>
</evidence>
<dbReference type="Pfam" id="PF07819">
    <property type="entry name" value="PGAP1"/>
    <property type="match status" value="1"/>
</dbReference>
<evidence type="ECO:0000313" key="3">
    <source>
        <dbReference type="EMBL" id="MEJ8810698.1"/>
    </source>
</evidence>
<proteinExistence type="predicted"/>
<accession>A0ABU8VAK8</accession>
<dbReference type="InterPro" id="IPR029058">
    <property type="entry name" value="AB_hydrolase_fold"/>
</dbReference>
<protein>
    <recommendedName>
        <fullName evidence="2">GPI inositol-deacylase PGAP1-like alpha/beta domain-containing protein</fullName>
    </recommendedName>
</protein>
<dbReference type="PANTHER" id="PTHR11440">
    <property type="entry name" value="LECITHIN-CHOLESTEROL ACYLTRANSFERASE-RELATED"/>
    <property type="match status" value="1"/>
</dbReference>
<feature type="compositionally biased region" description="Basic and acidic residues" evidence="1">
    <location>
        <begin position="104"/>
        <end position="116"/>
    </location>
</feature>
<evidence type="ECO:0000256" key="1">
    <source>
        <dbReference type="SAM" id="MobiDB-lite"/>
    </source>
</evidence>
<evidence type="ECO:0000259" key="2">
    <source>
        <dbReference type="Pfam" id="PF07819"/>
    </source>
</evidence>
<feature type="region of interest" description="Disordered" evidence="1">
    <location>
        <begin position="104"/>
        <end position="128"/>
    </location>
</feature>
<feature type="domain" description="GPI inositol-deacylase PGAP1-like alpha/beta" evidence="2">
    <location>
        <begin position="237"/>
        <end position="303"/>
    </location>
</feature>
<name>A0ABU8VAK8_9BURK</name>
<dbReference type="SUPFAM" id="SSF53474">
    <property type="entry name" value="alpha/beta-Hydrolases"/>
    <property type="match status" value="1"/>
</dbReference>
<organism evidence="3 4">
    <name type="scientific">Variovorax ureilyticus</name>
    <dbReference type="NCBI Taxonomy" id="1836198"/>
    <lineage>
        <taxon>Bacteria</taxon>
        <taxon>Pseudomonadati</taxon>
        <taxon>Pseudomonadota</taxon>
        <taxon>Betaproteobacteria</taxon>
        <taxon>Burkholderiales</taxon>
        <taxon>Comamonadaceae</taxon>
        <taxon>Variovorax</taxon>
    </lineage>
</organism>
<reference evidence="3 4" key="1">
    <citation type="submission" date="2024-03" db="EMBL/GenBank/DDBJ databases">
        <title>Novel species of the genus Variovorax.</title>
        <authorList>
            <person name="Liu Q."/>
            <person name="Xin Y.-H."/>
        </authorList>
    </citation>
    <scope>NUCLEOTIDE SEQUENCE [LARGE SCALE GENOMIC DNA]</scope>
    <source>
        <strain evidence="3 4">KACC 18899</strain>
    </source>
</reference>
<dbReference type="Gene3D" id="3.40.50.1820">
    <property type="entry name" value="alpha/beta hydrolase"/>
    <property type="match status" value="1"/>
</dbReference>
<comment type="caution">
    <text evidence="3">The sequence shown here is derived from an EMBL/GenBank/DDBJ whole genome shotgun (WGS) entry which is preliminary data.</text>
</comment>